<gene>
    <name evidence="4" type="ORF">GNLVRS02_ARAD1D33704g</name>
</gene>
<feature type="region of interest" description="Disordered" evidence="2">
    <location>
        <begin position="409"/>
        <end position="440"/>
    </location>
</feature>
<feature type="compositionally biased region" description="Polar residues" evidence="2">
    <location>
        <begin position="560"/>
        <end position="572"/>
    </location>
</feature>
<dbReference type="AlphaFoldDB" id="A0A060TGV0"/>
<dbReference type="GO" id="GO:0007094">
    <property type="term" value="P:mitotic spindle assembly checkpoint signaling"/>
    <property type="evidence" value="ECO:0007669"/>
    <property type="project" value="TreeGrafter"/>
</dbReference>
<dbReference type="InterPro" id="IPR013253">
    <property type="entry name" value="Spc7_domain"/>
</dbReference>
<protein>
    <submittedName>
        <fullName evidence="4">ARAD1D33704p</fullName>
    </submittedName>
</protein>
<feature type="compositionally biased region" description="Basic and acidic residues" evidence="2">
    <location>
        <begin position="15"/>
        <end position="28"/>
    </location>
</feature>
<accession>A0A060TGV0</accession>
<dbReference type="GO" id="GO:1990758">
    <property type="term" value="P:mitotic sister chromatid biorientation"/>
    <property type="evidence" value="ECO:0007669"/>
    <property type="project" value="TreeGrafter"/>
</dbReference>
<proteinExistence type="predicted"/>
<dbReference type="CDD" id="cd06503">
    <property type="entry name" value="ATP-synt_Fo_b"/>
    <property type="match status" value="1"/>
</dbReference>
<feature type="region of interest" description="Disordered" evidence="2">
    <location>
        <begin position="550"/>
        <end position="579"/>
    </location>
</feature>
<dbReference type="Pfam" id="PF08317">
    <property type="entry name" value="Spc7"/>
    <property type="match status" value="1"/>
</dbReference>
<feature type="compositionally biased region" description="Acidic residues" evidence="2">
    <location>
        <begin position="171"/>
        <end position="185"/>
    </location>
</feature>
<evidence type="ECO:0000259" key="3">
    <source>
        <dbReference type="SMART" id="SM00787"/>
    </source>
</evidence>
<evidence type="ECO:0000256" key="1">
    <source>
        <dbReference type="SAM" id="Coils"/>
    </source>
</evidence>
<dbReference type="InterPro" id="IPR033338">
    <property type="entry name" value="Spc105/Spc7"/>
</dbReference>
<dbReference type="EMBL" id="HG937694">
    <property type="protein sequence ID" value="CDP38396.1"/>
    <property type="molecule type" value="Genomic_DNA"/>
</dbReference>
<dbReference type="GO" id="GO:0000776">
    <property type="term" value="C:kinetochore"/>
    <property type="evidence" value="ECO:0007669"/>
    <property type="project" value="TreeGrafter"/>
</dbReference>
<feature type="compositionally biased region" description="Polar residues" evidence="2">
    <location>
        <begin position="82"/>
        <end position="112"/>
    </location>
</feature>
<evidence type="ECO:0000313" key="4">
    <source>
        <dbReference type="EMBL" id="CDP38396.1"/>
    </source>
</evidence>
<sequence>MPTPRRKSMPAFMLEDGKENRSRDEDFTLPRPGIKRHSLAPGRSILKASNFDDNNTITVIGSNRDYKRRKVSFAASNRVISFDTNVSSPHTNSNASDGSKSFMSPTKASQQKVADEYRKSPRRSPRLNPSSQILKSPVTFSQERIKPPSPVKFNQKLTTLVPPKSPPGEPEIPESDESMEMETDDSPSSIPSARRHAPTGEGILINFESPAPKRNNNEGEKWNWTIPEEGEEREDTGMDMTHINSYNDGANKNEKEQEIDNGPADDTMQFTSIFKPRSSEDTMQFTTIGTNNPPLRERDDDTMQFTSMFKPRQSDETMQFTAVGPTKPASEARDSDETMQFTRILPPSGEKSPGDTMQFTSVFKPNQTPATNFGKADGDDTMQFTSVLPANSTGHRESEDTMQFTSVFPNRSSAPRESEDTMQFTSIPAARSSAPRESEDTMQFTSVLSARSAAPRESEDTMQFTTIGSNNHAAREPDDDTMQFTSVFPTRSSALRESEDTMQFTSVLPPRSTANRQAEDRASFANFPSGSLSAPRESEDTMQFTTILPGGPAKARDSGDTMQFTSVPSTRVSAPRDSEDTMQFTSIFKPQNQRKEDDMTMEFTKIPKSVRTPKVSHSPAQDKENVRLSLSTKATPPQPPRTAPRTLQEKIALLTPNKAIKVDGTKTTPSKFSPGFVKRTLFAEEQTKFTPLKAKGPKNIVESPSVSSKEAETATTDSGRIGLKKFLEMVEVDFLDGLWSGANRMQDSFGLSNEPMNNPELEDYALAYNQFPTLELYDFGVRQLKERMKDMETELEEIDSEVLENTPELVEQFLNEPGIGRQYMMNLFRNSKILSRAEAKASWYDWRRTLTADVMKAMEKNKRSLEDDISILNSRRETIDESLSKLTNEDAELTKQLEQLESRHKELENFDRDEYEKVQQALLEAKQAFDDAKSEANVIQEVSPDEVELARNQKSDLMKEVQAAEKLQRMNQKVESSMVDEISDKFKSLQKVTGIEQCRLVDNCLTATVFESLRIRQDLPTGKIETSLVDNVKDDNCLTFFHSCLFEGLENPNLAQVCDRWRKVVELNHRMTIFRIKHITNECKIVQTDQADGKHKLKLKVILMLEAQTKAIIDVLIDRQTILTLPQLQGQVSQKITYGQAQLQDLGDSFRSGLDKLDEALTAHY</sequence>
<reference evidence="4" key="2">
    <citation type="submission" date="2014-06" db="EMBL/GenBank/DDBJ databases">
        <title>The complete genome of Blastobotrys (Arxula) adeninivorans LS3 - a yeast of biotechnological interest.</title>
        <authorList>
            <person name="Kunze G."/>
            <person name="Gaillardin C."/>
            <person name="Czernicka M."/>
            <person name="Durrens P."/>
            <person name="Martin T."/>
            <person name="Boer E."/>
            <person name="Gabaldon T."/>
            <person name="Cruz J."/>
            <person name="Talla E."/>
            <person name="Marck C."/>
            <person name="Goffeau A."/>
            <person name="Barbe V."/>
            <person name="Baret P."/>
            <person name="Baronian K."/>
            <person name="Beier S."/>
            <person name="Bleykasten C."/>
            <person name="Bode R."/>
            <person name="Casaregola S."/>
            <person name="Despons L."/>
            <person name="Fairhead C."/>
            <person name="Giersberg M."/>
            <person name="Gierski P."/>
            <person name="Hahnel U."/>
            <person name="Hartmann A."/>
            <person name="Jankowska D."/>
            <person name="Jubin C."/>
            <person name="Jung P."/>
            <person name="Lafontaine I."/>
            <person name="Leh-Louis V."/>
            <person name="Lemaire M."/>
            <person name="Marcet-Houben M."/>
            <person name="Mascher M."/>
            <person name="Morel G."/>
            <person name="Richard G.-F."/>
            <person name="Riechen J."/>
            <person name="Sacerdot C."/>
            <person name="Sarkar A."/>
            <person name="Savel G."/>
            <person name="Schacherer J."/>
            <person name="Sherman D."/>
            <person name="Straub M.-L."/>
            <person name="Stein N."/>
            <person name="Thierry A."/>
            <person name="Trautwein-Schult A."/>
            <person name="Westhof E."/>
            <person name="Worch S."/>
            <person name="Dujon B."/>
            <person name="Souciet J.-L."/>
            <person name="Wincker P."/>
            <person name="Scholz U."/>
            <person name="Neuveglise N."/>
        </authorList>
    </citation>
    <scope>NUCLEOTIDE SEQUENCE</scope>
    <source>
        <strain evidence="4">LS3</strain>
    </source>
</reference>
<dbReference type="PANTHER" id="PTHR28260">
    <property type="entry name" value="SPINDLE POLE BODY COMPONENT SPC105"/>
    <property type="match status" value="1"/>
</dbReference>
<feature type="compositionally biased region" description="Polar residues" evidence="2">
    <location>
        <begin position="702"/>
        <end position="717"/>
    </location>
</feature>
<feature type="coiled-coil region" evidence="1">
    <location>
        <begin position="855"/>
        <end position="967"/>
    </location>
</feature>
<dbReference type="SMART" id="SM00787">
    <property type="entry name" value="Spc7"/>
    <property type="match status" value="1"/>
</dbReference>
<evidence type="ECO:0000256" key="2">
    <source>
        <dbReference type="SAM" id="MobiDB-lite"/>
    </source>
</evidence>
<dbReference type="PANTHER" id="PTHR28260:SF1">
    <property type="entry name" value="SPINDLE POLE BODY COMPONENT SPC105"/>
    <property type="match status" value="1"/>
</dbReference>
<keyword evidence="1" id="KW-0175">Coiled coil</keyword>
<dbReference type="GO" id="GO:0034501">
    <property type="term" value="P:protein localization to kinetochore"/>
    <property type="evidence" value="ECO:0007669"/>
    <property type="project" value="TreeGrafter"/>
</dbReference>
<feature type="compositionally biased region" description="Polar residues" evidence="2">
    <location>
        <begin position="132"/>
        <end position="142"/>
    </location>
</feature>
<feature type="domain" description="Spc7 kinetochore protein" evidence="3">
    <location>
        <begin position="711"/>
        <end position="1018"/>
    </location>
</feature>
<feature type="compositionally biased region" description="Polar residues" evidence="2">
    <location>
        <begin position="281"/>
        <end position="293"/>
    </location>
</feature>
<feature type="region of interest" description="Disordered" evidence="2">
    <location>
        <begin position="1"/>
        <end position="38"/>
    </location>
</feature>
<reference evidence="4" key="1">
    <citation type="submission" date="2014-02" db="EMBL/GenBank/DDBJ databases">
        <authorList>
            <person name="Genoscope - CEA"/>
        </authorList>
    </citation>
    <scope>NUCLEOTIDE SEQUENCE</scope>
    <source>
        <strain evidence="4">LS3</strain>
    </source>
</reference>
<feature type="region of interest" description="Disordered" evidence="2">
    <location>
        <begin position="609"/>
        <end position="645"/>
    </location>
</feature>
<name>A0A060TGV0_BLAAD</name>
<feature type="region of interest" description="Disordered" evidence="2">
    <location>
        <begin position="82"/>
        <end position="301"/>
    </location>
</feature>
<feature type="region of interest" description="Disordered" evidence="2">
    <location>
        <begin position="695"/>
        <end position="717"/>
    </location>
</feature>
<organism evidence="4">
    <name type="scientific">Blastobotrys adeninivorans</name>
    <name type="common">Yeast</name>
    <name type="synonym">Arxula adeninivorans</name>
    <dbReference type="NCBI Taxonomy" id="409370"/>
    <lineage>
        <taxon>Eukaryota</taxon>
        <taxon>Fungi</taxon>
        <taxon>Dikarya</taxon>
        <taxon>Ascomycota</taxon>
        <taxon>Saccharomycotina</taxon>
        <taxon>Dipodascomycetes</taxon>
        <taxon>Dipodascales</taxon>
        <taxon>Trichomonascaceae</taxon>
        <taxon>Blastobotrys</taxon>
    </lineage>
</organism>